<evidence type="ECO:0000313" key="2">
    <source>
        <dbReference type="EMBL" id="SMB96967.1"/>
    </source>
</evidence>
<keyword evidence="1" id="KW-0472">Membrane</keyword>
<dbReference type="Proteomes" id="UP000192582">
    <property type="component" value="Unassembled WGS sequence"/>
</dbReference>
<feature type="transmembrane region" description="Helical" evidence="1">
    <location>
        <begin position="6"/>
        <end position="27"/>
    </location>
</feature>
<sequence>MVAIGSVFVAGQVLVALALLMAGAWYLRETRRSIRSGTGAAQWPVSEAVIELHELKQPVHQGIRWEATNPVLNHGYHRLEYITGVIWPPGAPAHMQRRAVVPLPGMHLIRINSLRIDVYDSHQVQRLNAQGIIEAERLYPLGTIVRIQHSPTGPAGPSSHGTELAYIEGSVLPDQVNYGCGCLMIGTGLLLLSPAFLILVNAVLN</sequence>
<dbReference type="AlphaFoldDB" id="A0A1W1VUB8"/>
<feature type="transmembrane region" description="Helical" evidence="1">
    <location>
        <begin position="182"/>
        <end position="204"/>
    </location>
</feature>
<organism evidence="2 3">
    <name type="scientific">Deinococcus hopiensis KR-140</name>
    <dbReference type="NCBI Taxonomy" id="695939"/>
    <lineage>
        <taxon>Bacteria</taxon>
        <taxon>Thermotogati</taxon>
        <taxon>Deinococcota</taxon>
        <taxon>Deinococci</taxon>
        <taxon>Deinococcales</taxon>
        <taxon>Deinococcaceae</taxon>
        <taxon>Deinococcus</taxon>
    </lineage>
</organism>
<keyword evidence="3" id="KW-1185">Reference proteome</keyword>
<protein>
    <submittedName>
        <fullName evidence="2">Uncharacterized protein</fullName>
    </submittedName>
</protein>
<evidence type="ECO:0000256" key="1">
    <source>
        <dbReference type="SAM" id="Phobius"/>
    </source>
</evidence>
<keyword evidence="1" id="KW-1133">Transmembrane helix</keyword>
<gene>
    <name evidence="2" type="ORF">SAMN00790413_06249</name>
</gene>
<accession>A0A1W1VUB8</accession>
<name>A0A1W1VUB8_9DEIO</name>
<dbReference type="EMBL" id="FWWU01000010">
    <property type="protein sequence ID" value="SMB96967.1"/>
    <property type="molecule type" value="Genomic_DNA"/>
</dbReference>
<reference evidence="2 3" key="1">
    <citation type="submission" date="2017-04" db="EMBL/GenBank/DDBJ databases">
        <authorList>
            <person name="Afonso C.L."/>
            <person name="Miller P.J."/>
            <person name="Scott M.A."/>
            <person name="Spackman E."/>
            <person name="Goraichik I."/>
            <person name="Dimitrov K.M."/>
            <person name="Suarez D.L."/>
            <person name="Swayne D.E."/>
        </authorList>
    </citation>
    <scope>NUCLEOTIDE SEQUENCE [LARGE SCALE GENOMIC DNA]</scope>
    <source>
        <strain evidence="2 3">KR-140</strain>
    </source>
</reference>
<keyword evidence="1" id="KW-0812">Transmembrane</keyword>
<evidence type="ECO:0000313" key="3">
    <source>
        <dbReference type="Proteomes" id="UP000192582"/>
    </source>
</evidence>
<proteinExistence type="predicted"/>